<protein>
    <submittedName>
        <fullName evidence="8">OmpA family protein</fullName>
    </submittedName>
</protein>
<dbReference type="Pfam" id="PF00691">
    <property type="entry name" value="OmpA"/>
    <property type="match status" value="1"/>
</dbReference>
<feature type="domain" description="OmpA-like" evidence="7">
    <location>
        <begin position="285"/>
        <end position="407"/>
    </location>
</feature>
<name>A0A7J5BZ86_9MICO</name>
<dbReference type="CDD" id="cd07185">
    <property type="entry name" value="OmpA_C-like"/>
    <property type="match status" value="1"/>
</dbReference>
<accession>A0A7J5BZ86</accession>
<dbReference type="OrthoDB" id="5166631at2"/>
<dbReference type="EMBL" id="WBJZ01000005">
    <property type="protein sequence ID" value="KAB1659670.1"/>
    <property type="molecule type" value="Genomic_DNA"/>
</dbReference>
<comment type="subcellular location">
    <subcellularLocation>
        <location evidence="1">Cell outer membrane</location>
    </subcellularLocation>
</comment>
<feature type="chain" id="PRO_5029750997" evidence="6">
    <location>
        <begin position="46"/>
        <end position="407"/>
    </location>
</feature>
<dbReference type="PROSITE" id="PS51123">
    <property type="entry name" value="OMPA_2"/>
    <property type="match status" value="1"/>
</dbReference>
<dbReference type="Gene3D" id="3.30.1330.60">
    <property type="entry name" value="OmpA-like domain"/>
    <property type="match status" value="1"/>
</dbReference>
<reference evidence="8 9" key="1">
    <citation type="submission" date="2019-09" db="EMBL/GenBank/DDBJ databases">
        <title>Phylogeny of genus Pseudoclavibacter and closely related genus.</title>
        <authorList>
            <person name="Li Y."/>
        </authorList>
    </citation>
    <scope>NUCLEOTIDE SEQUENCE [LARGE SCALE GENOMIC DNA]</scope>
    <source>
        <strain evidence="8 9">DSM 23821</strain>
    </source>
</reference>
<dbReference type="RefSeq" id="WP_158039834.1">
    <property type="nucleotide sequence ID" value="NZ_JACCFV010000001.1"/>
</dbReference>
<dbReference type="SUPFAM" id="SSF103088">
    <property type="entry name" value="OmpA-like"/>
    <property type="match status" value="1"/>
</dbReference>
<proteinExistence type="predicted"/>
<sequence>MSVRTRHRPTPVTPGRAGAAITASLALLALSGCSLFPGDSAPADAAPAATETSEPTPQFPVVPGYDVGEFPPVPLLVLPDLRLLTSAQAGFAVDIAQDIGEYPGLTVEPASCDESGAVQSSNGSTILYGDGSGAVTGPDGQVVNYGDGSGVVSTPDMQVVNYGDGSGTVATADTQIVTYGDGTGSYNGPGVSVNVLGGGAGNRTAGDESLVLFGDGSGNYTKGGVSIVNHGDGSGNYSDGTLQIINYGDGTGLIDGVPYNGFEKIEPAPSVGAFPTMGAVAPIESCGIIISLESEVLFDFDRAEVRSDAAEVLRSLSRALTENAVPAAEIGGHTDSIGDPAYNLDLSERRAAAVVAALQANGTTSTLDAVGYGDTRPVAPNANEDGSDNPAGRQENRRVEVFVPAFT</sequence>
<feature type="region of interest" description="Disordered" evidence="5">
    <location>
        <begin position="368"/>
        <end position="397"/>
    </location>
</feature>
<dbReference type="PANTHER" id="PTHR30329:SF21">
    <property type="entry name" value="LIPOPROTEIN YIAD-RELATED"/>
    <property type="match status" value="1"/>
</dbReference>
<dbReference type="PRINTS" id="PR01021">
    <property type="entry name" value="OMPADOMAIN"/>
</dbReference>
<dbReference type="GO" id="GO:0009279">
    <property type="term" value="C:cell outer membrane"/>
    <property type="evidence" value="ECO:0007669"/>
    <property type="project" value="UniProtKB-SubCell"/>
</dbReference>
<evidence type="ECO:0000256" key="2">
    <source>
        <dbReference type="ARBA" id="ARBA00023136"/>
    </source>
</evidence>
<dbReference type="Proteomes" id="UP000467240">
    <property type="component" value="Unassembled WGS sequence"/>
</dbReference>
<evidence type="ECO:0000256" key="1">
    <source>
        <dbReference type="ARBA" id="ARBA00004442"/>
    </source>
</evidence>
<evidence type="ECO:0000313" key="8">
    <source>
        <dbReference type="EMBL" id="KAB1659670.1"/>
    </source>
</evidence>
<keyword evidence="9" id="KW-1185">Reference proteome</keyword>
<feature type="signal peptide" evidence="6">
    <location>
        <begin position="1"/>
        <end position="45"/>
    </location>
</feature>
<evidence type="ECO:0000256" key="4">
    <source>
        <dbReference type="PROSITE-ProRule" id="PRU00473"/>
    </source>
</evidence>
<evidence type="ECO:0000313" key="9">
    <source>
        <dbReference type="Proteomes" id="UP000467240"/>
    </source>
</evidence>
<keyword evidence="6" id="KW-0732">Signal</keyword>
<dbReference type="InterPro" id="IPR036737">
    <property type="entry name" value="OmpA-like_sf"/>
</dbReference>
<dbReference type="InterPro" id="IPR006664">
    <property type="entry name" value="OMP_bac"/>
</dbReference>
<evidence type="ECO:0000259" key="7">
    <source>
        <dbReference type="PROSITE" id="PS51123"/>
    </source>
</evidence>
<dbReference type="PROSITE" id="PS51257">
    <property type="entry name" value="PROKAR_LIPOPROTEIN"/>
    <property type="match status" value="1"/>
</dbReference>
<dbReference type="InterPro" id="IPR006665">
    <property type="entry name" value="OmpA-like"/>
</dbReference>
<keyword evidence="3" id="KW-0998">Cell outer membrane</keyword>
<organism evidence="8 9">
    <name type="scientific">Pseudoclavibacter chungangensis</name>
    <dbReference type="NCBI Taxonomy" id="587635"/>
    <lineage>
        <taxon>Bacteria</taxon>
        <taxon>Bacillati</taxon>
        <taxon>Actinomycetota</taxon>
        <taxon>Actinomycetes</taxon>
        <taxon>Micrococcales</taxon>
        <taxon>Microbacteriaceae</taxon>
        <taxon>Pseudoclavibacter</taxon>
    </lineage>
</organism>
<evidence type="ECO:0000256" key="6">
    <source>
        <dbReference type="SAM" id="SignalP"/>
    </source>
</evidence>
<evidence type="ECO:0000256" key="5">
    <source>
        <dbReference type="SAM" id="MobiDB-lite"/>
    </source>
</evidence>
<dbReference type="InterPro" id="IPR050330">
    <property type="entry name" value="Bact_OuterMem_StrucFunc"/>
</dbReference>
<comment type="caution">
    <text evidence="8">The sequence shown here is derived from an EMBL/GenBank/DDBJ whole genome shotgun (WGS) entry which is preliminary data.</text>
</comment>
<dbReference type="PANTHER" id="PTHR30329">
    <property type="entry name" value="STATOR ELEMENT OF FLAGELLAR MOTOR COMPLEX"/>
    <property type="match status" value="1"/>
</dbReference>
<gene>
    <name evidence="8" type="ORF">F8O01_05280</name>
</gene>
<evidence type="ECO:0000256" key="3">
    <source>
        <dbReference type="ARBA" id="ARBA00023237"/>
    </source>
</evidence>
<dbReference type="AlphaFoldDB" id="A0A7J5BZ86"/>
<keyword evidence="2 4" id="KW-0472">Membrane</keyword>